<evidence type="ECO:0000313" key="1">
    <source>
        <dbReference type="EMBL" id="AUD78545.1"/>
    </source>
</evidence>
<dbReference type="KEGG" id="kpd:CW740_04460"/>
<dbReference type="GO" id="GO:0035556">
    <property type="term" value="P:intracellular signal transduction"/>
    <property type="evidence" value="ECO:0007669"/>
    <property type="project" value="InterPro"/>
</dbReference>
<evidence type="ECO:0000313" key="2">
    <source>
        <dbReference type="Proteomes" id="UP000232693"/>
    </source>
</evidence>
<organism evidence="1 2">
    <name type="scientific">Kangiella profundi</name>
    <dbReference type="NCBI Taxonomy" id="1561924"/>
    <lineage>
        <taxon>Bacteria</taxon>
        <taxon>Pseudomonadati</taxon>
        <taxon>Pseudomonadota</taxon>
        <taxon>Gammaproteobacteria</taxon>
        <taxon>Kangiellales</taxon>
        <taxon>Kangiellaceae</taxon>
        <taxon>Kangiella</taxon>
    </lineage>
</organism>
<dbReference type="Proteomes" id="UP000232693">
    <property type="component" value="Chromosome"/>
</dbReference>
<gene>
    <name evidence="1" type="ORF">CW740_04460</name>
</gene>
<dbReference type="AlphaFoldDB" id="A0A2K9A3U8"/>
<dbReference type="RefSeq" id="WP_106646411.1">
    <property type="nucleotide sequence ID" value="NZ_BMGO01000002.1"/>
</dbReference>
<dbReference type="OrthoDB" id="9806704at2"/>
<dbReference type="SUPFAM" id="SSF141571">
    <property type="entry name" value="Pentapeptide repeat-like"/>
    <property type="match status" value="2"/>
</dbReference>
<dbReference type="Pfam" id="PF00805">
    <property type="entry name" value="Pentapeptide"/>
    <property type="match status" value="4"/>
</dbReference>
<dbReference type="EMBL" id="CP025120">
    <property type="protein sequence ID" value="AUD78545.1"/>
    <property type="molecule type" value="Genomic_DNA"/>
</dbReference>
<dbReference type="PROSITE" id="PS50125">
    <property type="entry name" value="GUANYLATE_CYCLASE_2"/>
    <property type="match status" value="1"/>
</dbReference>
<name>A0A2K9A3U8_9GAMM</name>
<protein>
    <submittedName>
        <fullName evidence="1">Uncharacterized protein</fullName>
    </submittedName>
</protein>
<dbReference type="InterPro" id="IPR001054">
    <property type="entry name" value="A/G_cyclase"/>
</dbReference>
<dbReference type="SMART" id="SM00044">
    <property type="entry name" value="CYCc"/>
    <property type="match status" value="1"/>
</dbReference>
<dbReference type="InterPro" id="IPR001646">
    <property type="entry name" value="5peptide_repeat"/>
</dbReference>
<dbReference type="Gene3D" id="2.160.20.80">
    <property type="entry name" value="E3 ubiquitin-protein ligase SopA"/>
    <property type="match status" value="2"/>
</dbReference>
<reference evidence="1 2" key="1">
    <citation type="submission" date="2017-12" db="EMBL/GenBank/DDBJ databases">
        <title>Kangiella profundi FT102 completed genome.</title>
        <authorList>
            <person name="Xu J."/>
            <person name="Wang J."/>
            <person name="Lu Y."/>
        </authorList>
    </citation>
    <scope>NUCLEOTIDE SEQUENCE [LARGE SCALE GENOMIC DNA]</scope>
    <source>
        <strain evidence="1 2">FT102</strain>
    </source>
</reference>
<keyword evidence="2" id="KW-1185">Reference proteome</keyword>
<dbReference type="Gene3D" id="3.30.70.1230">
    <property type="entry name" value="Nucleotide cyclase"/>
    <property type="match status" value="1"/>
</dbReference>
<dbReference type="Pfam" id="PF00211">
    <property type="entry name" value="Guanylate_cyc"/>
    <property type="match status" value="1"/>
</dbReference>
<dbReference type="InterPro" id="IPR029787">
    <property type="entry name" value="Nucleotide_cyclase"/>
</dbReference>
<dbReference type="GO" id="GO:0009190">
    <property type="term" value="P:cyclic nucleotide biosynthetic process"/>
    <property type="evidence" value="ECO:0007669"/>
    <property type="project" value="InterPro"/>
</dbReference>
<dbReference type="PANTHER" id="PTHR14136:SF17">
    <property type="entry name" value="BTB_POZ DOMAIN-CONTAINING PROTEIN KCTD9"/>
    <property type="match status" value="1"/>
</dbReference>
<dbReference type="SUPFAM" id="SSF55073">
    <property type="entry name" value="Nucleotide cyclase"/>
    <property type="match status" value="1"/>
</dbReference>
<proteinExistence type="predicted"/>
<sequence>MSLTSEDNKELLNILMQGEKVWNQWRKENPKTHANFDGQDLRGLDLSGCDLSEMSFVGANLAYSDLQGVALIASNLTDANLCYCNLTGAKLIAANLKQANLSHANLLHANLLTAICFRTDLSSVDLRDHDLRGQDLREANLSGADLRNQNLEGLDMQGAKLIGTKMENVNLRDTNLNKSNLSDVDLSSCRIEGVSLKSANLSNANLSGLDLSGFNLSGVNFKGADLRSANLTKANLDNAILSAAKLWQVQTNGWSIRNIECSHASWDQRGRDYTHYAKNQFEKLFADKITFTLRYQRMLSYQDLATLPFLIEHLEASYWGCKLRIRDIRNEPGDTRAIIVVEDTGGLNPTMLEASLRQEAEKLQSIQISLQSERKLQFEIRESLQAIKDKYWPKLLELSEIDSDAKTRRLAVLFTDLKGFSHWTEEDRTEKLSLFRGLLKPVLKKWQASYPNMEGDSLRATFQNVESALSCAAMIQKVLAGAGFALRIGLDIGEVKITHNEITEQLDIEGDAINFAARLESMAEPGEVLVSENVRHYAIQADSAFTFKEQRLALKKAVGDKQAGDKIVCYSAQPLAFVQPPES</sequence>
<dbReference type="InterPro" id="IPR051082">
    <property type="entry name" value="Pentapeptide-BTB/POZ_domain"/>
</dbReference>
<accession>A0A2K9A3U8</accession>
<dbReference type="CDD" id="cd07302">
    <property type="entry name" value="CHD"/>
    <property type="match status" value="1"/>
</dbReference>
<dbReference type="GO" id="GO:0004016">
    <property type="term" value="F:adenylate cyclase activity"/>
    <property type="evidence" value="ECO:0007669"/>
    <property type="project" value="UniProtKB-ARBA"/>
</dbReference>
<dbReference type="PANTHER" id="PTHR14136">
    <property type="entry name" value="BTB_POZ DOMAIN-CONTAINING PROTEIN KCTD9"/>
    <property type="match status" value="1"/>
</dbReference>